<reference evidence="2" key="1">
    <citation type="submission" date="2013-12" db="EMBL/GenBank/DDBJ databases">
        <authorList>
            <person name="Aslett M."/>
        </authorList>
    </citation>
    <scope>NUCLEOTIDE SEQUENCE [LARGE SCALE GENOMIC DNA]</scope>
    <source>
        <strain evidence="2">Lindley</strain>
    </source>
</reference>
<dbReference type="PANTHER" id="PTHR45696:SF10">
    <property type="entry name" value="LARGE RIBOSOMAL SUBUNIT PROTEIN P1"/>
    <property type="match status" value="1"/>
</dbReference>
<dbReference type="GO" id="GO:0030295">
    <property type="term" value="F:protein kinase activator activity"/>
    <property type="evidence" value="ECO:0007669"/>
    <property type="project" value="TreeGrafter"/>
</dbReference>
<dbReference type="Proteomes" id="UP000050741">
    <property type="component" value="Unassembled WGS sequence"/>
</dbReference>
<name>A0A183CRI3_GLOPA</name>
<keyword evidence="2" id="KW-1185">Reference proteome</keyword>
<evidence type="ECO:0000313" key="2">
    <source>
        <dbReference type="Proteomes" id="UP000050741"/>
    </source>
</evidence>
<protein>
    <submittedName>
        <fullName evidence="3">60S acidic ribosomal protein P2</fullName>
    </submittedName>
</protein>
<accession>A0A183CRI3</accession>
<dbReference type="Pfam" id="PF00428">
    <property type="entry name" value="Ribosomal_60s"/>
    <property type="match status" value="1"/>
</dbReference>
<sequence>VGMRNFHVRKNHYYCPTIKLGQTLDTFVGELDCITRLLPLQQDDGVPILAEKLQAMVEVAGGVDVKALIYNIGSGVGSAPAAAAVVTASSAGGGAAAPAAVNEEKKNEESKEELDDDMGFGLFD</sequence>
<reference evidence="3" key="3">
    <citation type="submission" date="2016-06" db="UniProtKB">
        <authorList>
            <consortium name="WormBaseParasite"/>
        </authorList>
    </citation>
    <scope>IDENTIFICATION</scope>
</reference>
<feature type="region of interest" description="Disordered" evidence="1">
    <location>
        <begin position="94"/>
        <end position="124"/>
    </location>
</feature>
<dbReference type="GO" id="GO:0002181">
    <property type="term" value="P:cytoplasmic translation"/>
    <property type="evidence" value="ECO:0007669"/>
    <property type="project" value="TreeGrafter"/>
</dbReference>
<organism evidence="2 3">
    <name type="scientific">Globodera pallida</name>
    <name type="common">Potato cyst nematode worm</name>
    <name type="synonym">Heterodera pallida</name>
    <dbReference type="NCBI Taxonomy" id="36090"/>
    <lineage>
        <taxon>Eukaryota</taxon>
        <taxon>Metazoa</taxon>
        <taxon>Ecdysozoa</taxon>
        <taxon>Nematoda</taxon>
        <taxon>Chromadorea</taxon>
        <taxon>Rhabditida</taxon>
        <taxon>Tylenchina</taxon>
        <taxon>Tylenchomorpha</taxon>
        <taxon>Tylenchoidea</taxon>
        <taxon>Heteroderidae</taxon>
        <taxon>Heteroderinae</taxon>
        <taxon>Globodera</taxon>
    </lineage>
</organism>
<evidence type="ECO:0000313" key="3">
    <source>
        <dbReference type="WBParaSite" id="GPLIN_001549100"/>
    </source>
</evidence>
<dbReference type="GO" id="GO:0003735">
    <property type="term" value="F:structural constituent of ribosome"/>
    <property type="evidence" value="ECO:0007669"/>
    <property type="project" value="TreeGrafter"/>
</dbReference>
<dbReference type="AlphaFoldDB" id="A0A183CRI3"/>
<dbReference type="WBParaSite" id="GPLIN_001549100">
    <property type="protein sequence ID" value="GPLIN_001549100"/>
    <property type="gene ID" value="GPLIN_001549100"/>
</dbReference>
<reference evidence="2" key="2">
    <citation type="submission" date="2014-05" db="EMBL/GenBank/DDBJ databases">
        <title>The genome and life-stage specific transcriptomes of Globodera pallida elucidate key aspects of plant parasitism by a cyst nematode.</title>
        <authorList>
            <person name="Cotton J.A."/>
            <person name="Lilley C.J."/>
            <person name="Jones L.M."/>
            <person name="Kikuchi T."/>
            <person name="Reid A.J."/>
            <person name="Thorpe P."/>
            <person name="Tsai I.J."/>
            <person name="Beasley H."/>
            <person name="Blok V."/>
            <person name="Cock P.J.A."/>
            <person name="Van den Akker S.E."/>
            <person name="Holroyd N."/>
            <person name="Hunt M."/>
            <person name="Mantelin S."/>
            <person name="Naghra H."/>
            <person name="Pain A."/>
            <person name="Palomares-Rius J.E."/>
            <person name="Zarowiecki M."/>
            <person name="Berriman M."/>
            <person name="Jones J.T."/>
            <person name="Urwin P.E."/>
        </authorList>
    </citation>
    <scope>NUCLEOTIDE SEQUENCE [LARGE SCALE GENOMIC DNA]</scope>
    <source>
        <strain evidence="2">Lindley</strain>
    </source>
</reference>
<dbReference type="PANTHER" id="PTHR45696">
    <property type="entry name" value="60S ACIDIC RIBOSOMAL PROTEIN P1"/>
    <property type="match status" value="1"/>
</dbReference>
<evidence type="ECO:0000256" key="1">
    <source>
        <dbReference type="SAM" id="MobiDB-lite"/>
    </source>
</evidence>
<proteinExistence type="predicted"/>
<dbReference type="GO" id="GO:0043021">
    <property type="term" value="F:ribonucleoprotein complex binding"/>
    <property type="evidence" value="ECO:0007669"/>
    <property type="project" value="TreeGrafter"/>
</dbReference>
<dbReference type="GO" id="GO:0022625">
    <property type="term" value="C:cytosolic large ribosomal subunit"/>
    <property type="evidence" value="ECO:0007669"/>
    <property type="project" value="TreeGrafter"/>
</dbReference>